<comment type="caution">
    <text evidence="2">The sequence shown here is derived from an EMBL/GenBank/DDBJ whole genome shotgun (WGS) entry which is preliminary data.</text>
</comment>
<keyword evidence="3" id="KW-1185">Reference proteome</keyword>
<name>A0A1Y2AWQ1_9TREE</name>
<feature type="compositionally biased region" description="Basic and acidic residues" evidence="1">
    <location>
        <begin position="51"/>
        <end position="70"/>
    </location>
</feature>
<dbReference type="InterPro" id="IPR035979">
    <property type="entry name" value="RBD_domain_sf"/>
</dbReference>
<sequence length="188" mass="21978">MEPMDIDLPLEEIIRIQKENSRVSGEGMSMSMSKKKAGNQVSLVNQSTHNEFNKKKTKENKNKNKDKNEDSGDTSRSMKRRRRRQRSTARMLRRQEGMGHLTPRHTTLHQGERPPCRRITISPLPTVTVEQIREFLQAQIGPVEAIRLWKDVADIVFVRRDGWKAYDRYNGWILDGCHQLQVRPYPEV</sequence>
<gene>
    <name evidence="2" type="ORF">BCR39DRAFT_541393</name>
</gene>
<accession>A0A1Y2AWQ1</accession>
<evidence type="ECO:0000313" key="3">
    <source>
        <dbReference type="Proteomes" id="UP000193986"/>
    </source>
</evidence>
<dbReference type="AlphaFoldDB" id="A0A1Y2AWQ1"/>
<proteinExistence type="predicted"/>
<dbReference type="InterPro" id="IPR012677">
    <property type="entry name" value="Nucleotide-bd_a/b_plait_sf"/>
</dbReference>
<dbReference type="GO" id="GO:0003676">
    <property type="term" value="F:nucleic acid binding"/>
    <property type="evidence" value="ECO:0007669"/>
    <property type="project" value="InterPro"/>
</dbReference>
<organism evidence="2 3">
    <name type="scientific">Naematelia encephala</name>
    <dbReference type="NCBI Taxonomy" id="71784"/>
    <lineage>
        <taxon>Eukaryota</taxon>
        <taxon>Fungi</taxon>
        <taxon>Dikarya</taxon>
        <taxon>Basidiomycota</taxon>
        <taxon>Agaricomycotina</taxon>
        <taxon>Tremellomycetes</taxon>
        <taxon>Tremellales</taxon>
        <taxon>Naemateliaceae</taxon>
        <taxon>Naematelia</taxon>
    </lineage>
</organism>
<dbReference type="Proteomes" id="UP000193986">
    <property type="component" value="Unassembled WGS sequence"/>
</dbReference>
<dbReference type="OrthoDB" id="346839at2759"/>
<feature type="compositionally biased region" description="Polar residues" evidence="1">
    <location>
        <begin position="39"/>
        <end position="49"/>
    </location>
</feature>
<protein>
    <submittedName>
        <fullName evidence="2">Uncharacterized protein</fullName>
    </submittedName>
</protein>
<feature type="region of interest" description="Disordered" evidence="1">
    <location>
        <begin position="17"/>
        <end position="115"/>
    </location>
</feature>
<dbReference type="InParanoid" id="A0A1Y2AWQ1"/>
<dbReference type="SUPFAM" id="SSF54928">
    <property type="entry name" value="RNA-binding domain, RBD"/>
    <property type="match status" value="1"/>
</dbReference>
<dbReference type="EMBL" id="MCFC01000048">
    <property type="protein sequence ID" value="ORY26345.1"/>
    <property type="molecule type" value="Genomic_DNA"/>
</dbReference>
<feature type="non-terminal residue" evidence="2">
    <location>
        <position position="188"/>
    </location>
</feature>
<feature type="compositionally biased region" description="Basic residues" evidence="1">
    <location>
        <begin position="77"/>
        <end position="87"/>
    </location>
</feature>
<evidence type="ECO:0000313" key="2">
    <source>
        <dbReference type="EMBL" id="ORY26345.1"/>
    </source>
</evidence>
<dbReference type="Gene3D" id="3.30.70.330">
    <property type="match status" value="1"/>
</dbReference>
<reference evidence="2 3" key="1">
    <citation type="submission" date="2016-07" db="EMBL/GenBank/DDBJ databases">
        <title>Pervasive Adenine N6-methylation of Active Genes in Fungi.</title>
        <authorList>
            <consortium name="DOE Joint Genome Institute"/>
            <person name="Mondo S.J."/>
            <person name="Dannebaum R.O."/>
            <person name="Kuo R.C."/>
            <person name="Labutti K."/>
            <person name="Haridas S."/>
            <person name="Kuo A."/>
            <person name="Salamov A."/>
            <person name="Ahrendt S.R."/>
            <person name="Lipzen A."/>
            <person name="Sullivan W."/>
            <person name="Andreopoulos W.B."/>
            <person name="Clum A."/>
            <person name="Lindquist E."/>
            <person name="Daum C."/>
            <person name="Ramamoorthy G.K."/>
            <person name="Gryganskyi A."/>
            <person name="Culley D."/>
            <person name="Magnuson J.K."/>
            <person name="James T.Y."/>
            <person name="O'Malley M.A."/>
            <person name="Stajich J.E."/>
            <person name="Spatafora J.W."/>
            <person name="Visel A."/>
            <person name="Grigoriev I.V."/>
        </authorList>
    </citation>
    <scope>NUCLEOTIDE SEQUENCE [LARGE SCALE GENOMIC DNA]</scope>
    <source>
        <strain evidence="2 3">68-887.2</strain>
    </source>
</reference>
<evidence type="ECO:0000256" key="1">
    <source>
        <dbReference type="SAM" id="MobiDB-lite"/>
    </source>
</evidence>